<keyword evidence="1" id="KW-0472">Membrane</keyword>
<evidence type="ECO:0000313" key="2">
    <source>
        <dbReference type="EMBL" id="TKD71031.1"/>
    </source>
</evidence>
<feature type="transmembrane region" description="Helical" evidence="1">
    <location>
        <begin position="30"/>
        <end position="47"/>
    </location>
</feature>
<reference evidence="2 3" key="1">
    <citation type="submission" date="2019-04" db="EMBL/GenBank/DDBJ databases">
        <title>Genome sequence of Bacillus hwajinpoensis strain Y2.</title>
        <authorList>
            <person name="Fair J.L."/>
            <person name="Maclea K.S."/>
        </authorList>
    </citation>
    <scope>NUCLEOTIDE SEQUENCE [LARGE SCALE GENOMIC DNA]</scope>
    <source>
        <strain evidence="2 3">Y2</strain>
    </source>
</reference>
<dbReference type="AlphaFoldDB" id="A0A4U1MJW8"/>
<name>A0A4U1MJW8_9BACL</name>
<proteinExistence type="predicted"/>
<evidence type="ECO:0000256" key="1">
    <source>
        <dbReference type="SAM" id="Phobius"/>
    </source>
</evidence>
<comment type="caution">
    <text evidence="2">The sequence shown here is derived from an EMBL/GenBank/DDBJ whole genome shotgun (WGS) entry which is preliminary data.</text>
</comment>
<feature type="transmembrane region" description="Helical" evidence="1">
    <location>
        <begin position="7"/>
        <end position="24"/>
    </location>
</feature>
<dbReference type="EMBL" id="SWFM01000002">
    <property type="protein sequence ID" value="TKD71031.1"/>
    <property type="molecule type" value="Genomic_DNA"/>
</dbReference>
<dbReference type="Proteomes" id="UP000310541">
    <property type="component" value="Unassembled WGS sequence"/>
</dbReference>
<accession>A0A4U1MJW8</accession>
<dbReference type="OrthoDB" id="1730036at2"/>
<evidence type="ECO:0000313" key="3">
    <source>
        <dbReference type="Proteomes" id="UP000310541"/>
    </source>
</evidence>
<evidence type="ECO:0008006" key="4">
    <source>
        <dbReference type="Google" id="ProtNLM"/>
    </source>
</evidence>
<sequence length="98" mass="10793">MDITVDGIALLPVIIGVVQLFKIMGFPTRFLPVLSIVIGIVLSYIYVDPEDFKKAFLIGLWLGLSATGMHSGFKNTMIGVSNKEQKTIDDTNKPVRKP</sequence>
<gene>
    <name evidence="2" type="ORF">FBF83_10565</name>
</gene>
<keyword evidence="1" id="KW-0812">Transmembrane</keyword>
<organism evidence="2 3">
    <name type="scientific">Guptibacillus hwajinpoensis</name>
    <dbReference type="NCBI Taxonomy" id="208199"/>
    <lineage>
        <taxon>Bacteria</taxon>
        <taxon>Bacillati</taxon>
        <taxon>Bacillota</taxon>
        <taxon>Bacilli</taxon>
        <taxon>Bacillales</taxon>
        <taxon>Guptibacillaceae</taxon>
        <taxon>Guptibacillus</taxon>
    </lineage>
</organism>
<dbReference type="RefSeq" id="WP_136947104.1">
    <property type="nucleotide sequence ID" value="NZ_SWFM01000002.1"/>
</dbReference>
<protein>
    <recommendedName>
        <fullName evidence="4">Holin</fullName>
    </recommendedName>
</protein>
<keyword evidence="1" id="KW-1133">Transmembrane helix</keyword>